<evidence type="ECO:0000313" key="8">
    <source>
        <dbReference type="Proteomes" id="UP000006591"/>
    </source>
</evidence>
<keyword evidence="3" id="KW-0675">Receptor</keyword>
<dbReference type="GO" id="GO:0004674">
    <property type="term" value="F:protein serine/threonine kinase activity"/>
    <property type="evidence" value="ECO:0007669"/>
    <property type="project" value="UniProtKB-EC"/>
</dbReference>
<comment type="catalytic activity">
    <reaction evidence="4">
        <text>L-threonyl-[protein] + ATP = O-phospho-L-threonyl-[protein] + ADP + H(+)</text>
        <dbReference type="Rhea" id="RHEA:46608"/>
        <dbReference type="Rhea" id="RHEA-COMP:11060"/>
        <dbReference type="Rhea" id="RHEA-COMP:11605"/>
        <dbReference type="ChEBI" id="CHEBI:15378"/>
        <dbReference type="ChEBI" id="CHEBI:30013"/>
        <dbReference type="ChEBI" id="CHEBI:30616"/>
        <dbReference type="ChEBI" id="CHEBI:61977"/>
        <dbReference type="ChEBI" id="CHEBI:456216"/>
        <dbReference type="EC" id="2.7.11.1"/>
    </reaction>
</comment>
<evidence type="ECO:0000256" key="5">
    <source>
        <dbReference type="ARBA" id="ARBA00048679"/>
    </source>
</evidence>
<evidence type="ECO:0000256" key="3">
    <source>
        <dbReference type="ARBA" id="ARBA00023170"/>
    </source>
</evidence>
<dbReference type="HOGENOM" id="CLU_2626160_0_0_1"/>
<dbReference type="Proteomes" id="UP000006591">
    <property type="component" value="Chromosome 4"/>
</dbReference>
<proteinExistence type="predicted"/>
<dbReference type="InterPro" id="IPR036426">
    <property type="entry name" value="Bulb-type_lectin_dom_sf"/>
</dbReference>
<reference evidence="7" key="2">
    <citation type="submission" date="2018-04" db="EMBL/GenBank/DDBJ databases">
        <title>OnivRS2 (Oryza nivara Reference Sequence Version 2).</title>
        <authorList>
            <person name="Zhang J."/>
            <person name="Kudrna D."/>
            <person name="Lee S."/>
            <person name="Talag J."/>
            <person name="Rajasekar S."/>
            <person name="Welchert J."/>
            <person name="Hsing Y.-I."/>
            <person name="Wing R.A."/>
        </authorList>
    </citation>
    <scope>NUCLEOTIDE SEQUENCE [LARGE SCALE GENOMIC DNA]</scope>
    <source>
        <strain evidence="7">SL10</strain>
    </source>
</reference>
<dbReference type="GO" id="GO:0016020">
    <property type="term" value="C:membrane"/>
    <property type="evidence" value="ECO:0007669"/>
    <property type="project" value="UniProtKB-SubCell"/>
</dbReference>
<sequence>MPSLYIFLGLLLFSLQAPPCPAATDTLKTGQVLSAGDKLVSRNGKFALGFFNPSANITGADEIVNVHADDQPRSSAHV</sequence>
<evidence type="ECO:0000256" key="4">
    <source>
        <dbReference type="ARBA" id="ARBA00047899"/>
    </source>
</evidence>
<evidence type="ECO:0000256" key="1">
    <source>
        <dbReference type="ARBA" id="ARBA00004479"/>
    </source>
</evidence>
<reference evidence="7" key="1">
    <citation type="submission" date="2015-04" db="UniProtKB">
        <authorList>
            <consortium name="EnsemblPlants"/>
        </authorList>
    </citation>
    <scope>IDENTIFICATION</scope>
    <source>
        <strain evidence="7">SL10</strain>
    </source>
</reference>
<feature type="chain" id="PRO_5002360960" description="non-specific serine/threonine protein kinase" evidence="6">
    <location>
        <begin position="23"/>
        <end position="78"/>
    </location>
</feature>
<accession>A0A0E0GX04</accession>
<comment type="catalytic activity">
    <reaction evidence="5">
        <text>L-seryl-[protein] + ATP = O-phospho-L-seryl-[protein] + ADP + H(+)</text>
        <dbReference type="Rhea" id="RHEA:17989"/>
        <dbReference type="Rhea" id="RHEA-COMP:9863"/>
        <dbReference type="Rhea" id="RHEA-COMP:11604"/>
        <dbReference type="ChEBI" id="CHEBI:15378"/>
        <dbReference type="ChEBI" id="CHEBI:29999"/>
        <dbReference type="ChEBI" id="CHEBI:30616"/>
        <dbReference type="ChEBI" id="CHEBI:83421"/>
        <dbReference type="ChEBI" id="CHEBI:456216"/>
        <dbReference type="EC" id="2.7.11.1"/>
    </reaction>
</comment>
<keyword evidence="8" id="KW-1185">Reference proteome</keyword>
<dbReference type="EnsemblPlants" id="ONIVA04G00150.2">
    <property type="protein sequence ID" value="ONIVA04G00150.2"/>
    <property type="gene ID" value="ONIVA04G00150"/>
</dbReference>
<evidence type="ECO:0000256" key="2">
    <source>
        <dbReference type="ARBA" id="ARBA00012513"/>
    </source>
</evidence>
<dbReference type="Gramene" id="ONIVA04G00150.2">
    <property type="protein sequence ID" value="ONIVA04G00150.2"/>
    <property type="gene ID" value="ONIVA04G00150"/>
</dbReference>
<keyword evidence="6" id="KW-0732">Signal</keyword>
<comment type="subcellular location">
    <subcellularLocation>
        <location evidence="1">Membrane</location>
        <topology evidence="1">Single-pass type I membrane protein</topology>
    </subcellularLocation>
</comment>
<dbReference type="EC" id="2.7.11.1" evidence="2"/>
<organism evidence="7">
    <name type="scientific">Oryza nivara</name>
    <name type="common">Indian wild rice</name>
    <name type="synonym">Oryza sativa f. spontanea</name>
    <dbReference type="NCBI Taxonomy" id="4536"/>
    <lineage>
        <taxon>Eukaryota</taxon>
        <taxon>Viridiplantae</taxon>
        <taxon>Streptophyta</taxon>
        <taxon>Embryophyta</taxon>
        <taxon>Tracheophyta</taxon>
        <taxon>Spermatophyta</taxon>
        <taxon>Magnoliopsida</taxon>
        <taxon>Liliopsida</taxon>
        <taxon>Poales</taxon>
        <taxon>Poaceae</taxon>
        <taxon>BOP clade</taxon>
        <taxon>Oryzoideae</taxon>
        <taxon>Oryzeae</taxon>
        <taxon>Oryzinae</taxon>
        <taxon>Oryza</taxon>
    </lineage>
</organism>
<dbReference type="Gene3D" id="2.90.10.10">
    <property type="entry name" value="Bulb-type lectin domain"/>
    <property type="match status" value="1"/>
</dbReference>
<protein>
    <recommendedName>
        <fullName evidence="2">non-specific serine/threonine protein kinase</fullName>
        <ecNumber evidence="2">2.7.11.1</ecNumber>
    </recommendedName>
</protein>
<dbReference type="AlphaFoldDB" id="A0A0E0GX04"/>
<feature type="signal peptide" evidence="6">
    <location>
        <begin position="1"/>
        <end position="22"/>
    </location>
</feature>
<evidence type="ECO:0000313" key="7">
    <source>
        <dbReference type="EnsemblPlants" id="ONIVA04G00150.2"/>
    </source>
</evidence>
<evidence type="ECO:0000256" key="6">
    <source>
        <dbReference type="SAM" id="SignalP"/>
    </source>
</evidence>
<name>A0A0E0GX04_ORYNI</name>